<dbReference type="RefSeq" id="YP_010669059.1">
    <property type="nucleotide sequence ID" value="NC_070959.1"/>
</dbReference>
<evidence type="ECO:0000313" key="3">
    <source>
        <dbReference type="Proteomes" id="UP000502617"/>
    </source>
</evidence>
<accession>A0A6G8R5J8</accession>
<dbReference type="EMBL" id="MT162466">
    <property type="protein sequence ID" value="QIN96679.1"/>
    <property type="molecule type" value="Genomic_DNA"/>
</dbReference>
<evidence type="ECO:0000313" key="2">
    <source>
        <dbReference type="EMBL" id="QIN96679.1"/>
    </source>
</evidence>
<dbReference type="Proteomes" id="UP000502617">
    <property type="component" value="Segment"/>
</dbReference>
<organism evidence="2 3">
    <name type="scientific">Synechococcus phage S-N03</name>
    <dbReference type="NCBI Taxonomy" id="2718943"/>
    <lineage>
        <taxon>Viruses</taxon>
        <taxon>Duplodnaviria</taxon>
        <taxon>Heunggongvirae</taxon>
        <taxon>Uroviricota</taxon>
        <taxon>Caudoviricetes</taxon>
        <taxon>Pantevenvirales</taxon>
        <taxon>Kyanoviridae</taxon>
        <taxon>Huanghaivirus</taxon>
        <taxon>Huanghaivirus snothree</taxon>
    </lineage>
</organism>
<dbReference type="GeneID" id="77945213"/>
<keyword evidence="3" id="KW-1185">Reference proteome</keyword>
<dbReference type="KEGG" id="vg:77945213"/>
<name>A0A6G8R5J8_9CAUD</name>
<proteinExistence type="predicted"/>
<keyword evidence="1" id="KW-0812">Transmembrane</keyword>
<feature type="transmembrane region" description="Helical" evidence="1">
    <location>
        <begin position="6"/>
        <end position="27"/>
    </location>
</feature>
<sequence>MEVFLIHLFFLFMVTAIMVVAIPEAFVEPVKEAIWGFRAIFGPANRKQ</sequence>
<keyword evidence="1" id="KW-0472">Membrane</keyword>
<protein>
    <submittedName>
        <fullName evidence="2">Uncharacterized protein</fullName>
    </submittedName>
</protein>
<evidence type="ECO:0000256" key="1">
    <source>
        <dbReference type="SAM" id="Phobius"/>
    </source>
</evidence>
<keyword evidence="1" id="KW-1133">Transmembrane helix</keyword>
<reference evidence="2 3" key="1">
    <citation type="submission" date="2020-03" db="EMBL/GenBank/DDBJ databases">
        <title>The Isolation and Genome Sequence of a Novel Cyanophage S-N03 from the Huanghai Sea, China.</title>
        <authorList>
            <person name="Jiang T."/>
        </authorList>
    </citation>
    <scope>NUCLEOTIDE SEQUENCE [LARGE SCALE GENOMIC DNA]</scope>
</reference>